<organism evidence="2 3">
    <name type="scientific">Mycena chlorophos</name>
    <name type="common">Agaric fungus</name>
    <name type="synonym">Agaricus chlorophos</name>
    <dbReference type="NCBI Taxonomy" id="658473"/>
    <lineage>
        <taxon>Eukaryota</taxon>
        <taxon>Fungi</taxon>
        <taxon>Dikarya</taxon>
        <taxon>Basidiomycota</taxon>
        <taxon>Agaricomycotina</taxon>
        <taxon>Agaricomycetes</taxon>
        <taxon>Agaricomycetidae</taxon>
        <taxon>Agaricales</taxon>
        <taxon>Marasmiineae</taxon>
        <taxon>Mycenaceae</taxon>
        <taxon>Mycena</taxon>
    </lineage>
</organism>
<evidence type="ECO:0000313" key="2">
    <source>
        <dbReference type="EMBL" id="GAT45406.1"/>
    </source>
</evidence>
<dbReference type="EMBL" id="DF841266">
    <property type="protein sequence ID" value="GAT45406.1"/>
    <property type="molecule type" value="Genomic_DNA"/>
</dbReference>
<name>A0ABQ0L2P3_MYCCL</name>
<feature type="compositionally biased region" description="Basic residues" evidence="1">
    <location>
        <begin position="363"/>
        <end position="374"/>
    </location>
</feature>
<feature type="region of interest" description="Disordered" evidence="1">
    <location>
        <begin position="1"/>
        <end position="21"/>
    </location>
</feature>
<feature type="region of interest" description="Disordered" evidence="1">
    <location>
        <begin position="351"/>
        <end position="374"/>
    </location>
</feature>
<proteinExistence type="predicted"/>
<evidence type="ECO:0000313" key="3">
    <source>
        <dbReference type="Proteomes" id="UP000815677"/>
    </source>
</evidence>
<sequence>MPMNSCGQSRPHCTPVDRLDPDNTHHDATFAFTAFASSPGLPGYHALGFAELRLPTRISSVPPLRLPHVRTPHSQPALDHHPRRGENRLRIRREGNTGDVFGLESPRPAFESNTLLQQTLLTAPPRLNRLGVNVCGQPDRAQRRQTTPLPRIESHVWTADTYWCTSGWARRSTRTQPTSETNDETVPHSRTPSQPQHHHYDAAFLFPAVLLSTSQQRGFRRCRSENSPKPASWHLRVVYWKADHGVEKHEVSAYNSNATRTTHFPAGVFELDDDDDYVDGVYNPVLVNANPKLTPARTYALECRVHRRYKDSLADFEGRGEPELVLDWRTRRERTETRRCTQKMTRTPYFSSSVAQEREHHHVSVLRRRTRLQD</sequence>
<accession>A0ABQ0L2P3</accession>
<dbReference type="Proteomes" id="UP000815677">
    <property type="component" value="Unassembled WGS sequence"/>
</dbReference>
<evidence type="ECO:0000256" key="1">
    <source>
        <dbReference type="SAM" id="MobiDB-lite"/>
    </source>
</evidence>
<gene>
    <name evidence="2" type="ORF">MCHLO_02987</name>
</gene>
<protein>
    <submittedName>
        <fullName evidence="2">Uncharacterized protein</fullName>
    </submittedName>
</protein>
<keyword evidence="3" id="KW-1185">Reference proteome</keyword>
<feature type="region of interest" description="Disordered" evidence="1">
    <location>
        <begin position="170"/>
        <end position="196"/>
    </location>
</feature>
<reference evidence="2" key="1">
    <citation type="submission" date="2014-09" db="EMBL/GenBank/DDBJ databases">
        <title>Genome sequence of the luminous mushroom Mycena chlorophos for searching fungal bioluminescence genes.</title>
        <authorList>
            <person name="Tanaka Y."/>
            <person name="Kasuga D."/>
            <person name="Oba Y."/>
            <person name="Hase S."/>
            <person name="Sato K."/>
            <person name="Oba Y."/>
            <person name="Sakakibara Y."/>
        </authorList>
    </citation>
    <scope>NUCLEOTIDE SEQUENCE</scope>
</reference>